<protein>
    <recommendedName>
        <fullName evidence="2">C2 NT-type domain-containing protein</fullName>
    </recommendedName>
</protein>
<evidence type="ECO:0000313" key="3">
    <source>
        <dbReference type="EMBL" id="PKA63346.1"/>
    </source>
</evidence>
<keyword evidence="4" id="KW-1185">Reference proteome</keyword>
<dbReference type="EMBL" id="KZ451908">
    <property type="protein sequence ID" value="PKA63346.1"/>
    <property type="molecule type" value="Genomic_DNA"/>
</dbReference>
<feature type="region of interest" description="Disordered" evidence="1">
    <location>
        <begin position="986"/>
        <end position="1018"/>
    </location>
</feature>
<evidence type="ECO:0000259" key="2">
    <source>
        <dbReference type="PROSITE" id="PS51840"/>
    </source>
</evidence>
<feature type="region of interest" description="Disordered" evidence="1">
    <location>
        <begin position="27"/>
        <end position="65"/>
    </location>
</feature>
<gene>
    <name evidence="3" type="ORF">AXF42_Ash005241</name>
</gene>
<dbReference type="PANTHER" id="PTHR33414:SF1">
    <property type="entry name" value="PROTEIN PLASTID MOVEMENT IMPAIRED 1-RELATED 1"/>
    <property type="match status" value="1"/>
</dbReference>
<dbReference type="InterPro" id="IPR048972">
    <property type="entry name" value="PMI1_PMIR1-2_C"/>
</dbReference>
<name>A0A2I0B6C4_9ASPA</name>
<dbReference type="PROSITE" id="PS51840">
    <property type="entry name" value="C2_NT"/>
    <property type="match status" value="1"/>
</dbReference>
<dbReference type="AlphaFoldDB" id="A0A2I0B6C4"/>
<dbReference type="InterPro" id="IPR019448">
    <property type="entry name" value="NT-C2"/>
</dbReference>
<dbReference type="STRING" id="1088818.A0A2I0B6C4"/>
<organism evidence="3 4">
    <name type="scientific">Apostasia shenzhenica</name>
    <dbReference type="NCBI Taxonomy" id="1088818"/>
    <lineage>
        <taxon>Eukaryota</taxon>
        <taxon>Viridiplantae</taxon>
        <taxon>Streptophyta</taxon>
        <taxon>Embryophyta</taxon>
        <taxon>Tracheophyta</taxon>
        <taxon>Spermatophyta</taxon>
        <taxon>Magnoliopsida</taxon>
        <taxon>Liliopsida</taxon>
        <taxon>Asparagales</taxon>
        <taxon>Orchidaceae</taxon>
        <taxon>Apostasioideae</taxon>
        <taxon>Apostasia</taxon>
    </lineage>
</organism>
<sequence length="1018" mass="112632">MRGGEGASVDPANGRFFREIEALSRALQVEPKHQRRRGRPAPSSGHRSVSAGKTHTPLDADPKEKKPSLWNWRPLKALSHIRHRRFDCMFFLHVHTIENISPVLADASFCVHWRRTNADLVSSHTRPARVCRGVAEFNETLTCRCSVYGSRNGPQGSAKYEARHSLLYATVLGAPGIDLGKHRVDLTRLLPLNLEELEEGKSSGEWSTSFRLSGKASGGKLNVSFGFSMISGNAVGEKKILEVLNEKREKMNSIRRVGILQEMKIGSVDYVKAHEMDASPEVPGSGMMIQKIDGDAGANSILSKKDSPEMKKCCVLGEPCEPNVEEIQVPDFMVIERGIEIATSIRELGSEAVEGETNLKRDEGFLFDQETRVRMIQKDQNSTFHGTLTQEPEKFGFPEPTTDAFNKLSSYDAEPNQRAGSMKNRSRSLDDLTEEVAMEFLSMLDAEQTSEGLISDGDPESPREQLWKQFKKESFISEDGLLGFSIGADEEINCGRDSEGFDFHSVVHEISSVNEDIHQSMKGKLMNRTLEDVETEALLREWGLDEKVFDNSPTASQSGFGSPIHLLPGEPLELPPLGENLGPFVETKDGGFLRSMSPNLFKDSKNKGSLVMQFSKPVVMPAEMGSDVMEILQHLASIGVEKLSMQANKLMPLEDITGSSMQQLDWEASSVPQSFHSLDSKKFNNSRNKADMEADSNSEYVLLEDLAPLAMGKVEALSIEGLKVQSGMSEEDAPSQSFEEGKDANVFRSCCLEGAAGLQLLDVKDNGDTVDDLMGLSITLDEWTRLDMGIIDEEDELSDRTSKILSAHHAKSTEFSMGGRKGDKKGARSSARRWGLLENNFTVALMVQLRDPFRNYEPVGTPMLALIQVERVFVSPRPKIFSSVSDRGGKEQEDDSESDFEAVSKSEKEAALNEISQFKVTEVHVAGLKTEAARKWQWGNAIQEQSGSRWLLANGMGKNKNPFLKSSSSTKSSQLTAKARPEDSIWSISSRFNGGGSKWKESASSKSHARNPNIKFSR</sequence>
<dbReference type="Pfam" id="PF10358">
    <property type="entry name" value="NT-C2"/>
    <property type="match status" value="1"/>
</dbReference>
<reference evidence="3 4" key="1">
    <citation type="journal article" date="2017" name="Nature">
        <title>The Apostasia genome and the evolution of orchids.</title>
        <authorList>
            <person name="Zhang G.Q."/>
            <person name="Liu K.W."/>
            <person name="Li Z."/>
            <person name="Lohaus R."/>
            <person name="Hsiao Y.Y."/>
            <person name="Niu S.C."/>
            <person name="Wang J.Y."/>
            <person name="Lin Y.C."/>
            <person name="Xu Q."/>
            <person name="Chen L.J."/>
            <person name="Yoshida K."/>
            <person name="Fujiwara S."/>
            <person name="Wang Z.W."/>
            <person name="Zhang Y.Q."/>
            <person name="Mitsuda N."/>
            <person name="Wang M."/>
            <person name="Liu G.H."/>
            <person name="Pecoraro L."/>
            <person name="Huang H.X."/>
            <person name="Xiao X.J."/>
            <person name="Lin M."/>
            <person name="Wu X.Y."/>
            <person name="Wu W.L."/>
            <person name="Chen Y.Y."/>
            <person name="Chang S.B."/>
            <person name="Sakamoto S."/>
            <person name="Ohme-Takagi M."/>
            <person name="Yagi M."/>
            <person name="Zeng S.J."/>
            <person name="Shen C.Y."/>
            <person name="Yeh C.M."/>
            <person name="Luo Y.B."/>
            <person name="Tsai W.C."/>
            <person name="Van de Peer Y."/>
            <person name="Liu Z.J."/>
        </authorList>
    </citation>
    <scope>NUCLEOTIDE SEQUENCE [LARGE SCALE GENOMIC DNA]</scope>
    <source>
        <strain evidence="4">cv. Shenzhen</strain>
        <tissue evidence="3">Stem</tissue>
    </source>
</reference>
<feature type="region of interest" description="Disordered" evidence="1">
    <location>
        <begin position="962"/>
        <end position="981"/>
    </location>
</feature>
<dbReference type="Pfam" id="PF21745">
    <property type="entry name" value="PMI1_PMIR1-2_C"/>
    <property type="match status" value="2"/>
</dbReference>
<dbReference type="InterPro" id="IPR039614">
    <property type="entry name" value="PMI1-like"/>
</dbReference>
<evidence type="ECO:0000256" key="1">
    <source>
        <dbReference type="SAM" id="MobiDB-lite"/>
    </source>
</evidence>
<dbReference type="Proteomes" id="UP000236161">
    <property type="component" value="Unassembled WGS sequence"/>
</dbReference>
<accession>A0A2I0B6C4</accession>
<proteinExistence type="predicted"/>
<dbReference type="OrthoDB" id="2019483at2759"/>
<dbReference type="PANTHER" id="PTHR33414">
    <property type="entry name" value="PROTEIN PLASTID MOVEMENT IMPAIRED 1-RELATED 1"/>
    <property type="match status" value="1"/>
</dbReference>
<evidence type="ECO:0000313" key="4">
    <source>
        <dbReference type="Proteomes" id="UP000236161"/>
    </source>
</evidence>
<feature type="compositionally biased region" description="Basic and acidic residues" evidence="1">
    <location>
        <begin position="56"/>
        <end position="65"/>
    </location>
</feature>
<feature type="domain" description="C2 NT-type" evidence="2">
    <location>
        <begin position="78"/>
        <end position="229"/>
    </location>
</feature>